<dbReference type="InterPro" id="IPR016181">
    <property type="entry name" value="Acyl_CoA_acyltransferase"/>
</dbReference>
<dbReference type="EMBL" id="CDMZ01000219">
    <property type="protein sequence ID" value="CEM09403.1"/>
    <property type="molecule type" value="Genomic_DNA"/>
</dbReference>
<dbReference type="Gene3D" id="3.40.630.30">
    <property type="match status" value="1"/>
</dbReference>
<proteinExistence type="predicted"/>
<keyword evidence="1" id="KW-0472">Membrane</keyword>
<evidence type="ECO:0000313" key="2">
    <source>
        <dbReference type="EMBL" id="CEM09403.1"/>
    </source>
</evidence>
<keyword evidence="1" id="KW-1133">Transmembrane helix</keyword>
<feature type="transmembrane region" description="Helical" evidence="1">
    <location>
        <begin position="164"/>
        <end position="182"/>
    </location>
</feature>
<reference evidence="2" key="1">
    <citation type="submission" date="2014-11" db="EMBL/GenBank/DDBJ databases">
        <authorList>
            <person name="Otto D Thomas"/>
            <person name="Naeem Raeece"/>
        </authorList>
    </citation>
    <scope>NUCLEOTIDE SEQUENCE</scope>
</reference>
<keyword evidence="1" id="KW-0812">Transmembrane</keyword>
<dbReference type="SUPFAM" id="SSF55729">
    <property type="entry name" value="Acyl-CoA N-acyltransferases (Nat)"/>
    <property type="match status" value="1"/>
</dbReference>
<accession>A0A0G4F9D2</accession>
<dbReference type="VEuPathDB" id="CryptoDB:Cvel_15888"/>
<name>A0A0G4F9D2_9ALVE</name>
<organism evidence="2">
    <name type="scientific">Chromera velia CCMP2878</name>
    <dbReference type="NCBI Taxonomy" id="1169474"/>
    <lineage>
        <taxon>Eukaryota</taxon>
        <taxon>Sar</taxon>
        <taxon>Alveolata</taxon>
        <taxon>Colpodellida</taxon>
        <taxon>Chromeraceae</taxon>
        <taxon>Chromera</taxon>
    </lineage>
</organism>
<evidence type="ECO:0008006" key="3">
    <source>
        <dbReference type="Google" id="ProtNLM"/>
    </source>
</evidence>
<dbReference type="AlphaFoldDB" id="A0A0G4F9D2"/>
<sequence length="204" mass="22958">MDSLNQTVSVVERPSEPPKEFLRLYREVFGDGGLKGLSEKWADRMCKRHAEGEWPCRSWLIVSPAGFIVAHERGPSVVNVWHMGVVRESRGSGAFRRLVGALVYSVSPWTRLTMTTYPDRFEKMFSLLSYAATRCDSPEDAEGGKARFEVPVWTLLLLLNRRKVVALGSALVVVGVVGFFLWSKTKNQKLSKNSISLRRLAQTV</sequence>
<evidence type="ECO:0000256" key="1">
    <source>
        <dbReference type="SAM" id="Phobius"/>
    </source>
</evidence>
<protein>
    <recommendedName>
        <fullName evidence="3">N-acetyltransferase domain-containing protein</fullName>
    </recommendedName>
</protein>
<gene>
    <name evidence="2" type="ORF">Cvel_15888</name>
</gene>